<dbReference type="Proteomes" id="UP000827284">
    <property type="component" value="Unassembled WGS sequence"/>
</dbReference>
<organism evidence="1 2">
    <name type="scientific">Entomortierella parvispora</name>
    <dbReference type="NCBI Taxonomy" id="205924"/>
    <lineage>
        <taxon>Eukaryota</taxon>
        <taxon>Fungi</taxon>
        <taxon>Fungi incertae sedis</taxon>
        <taxon>Mucoromycota</taxon>
        <taxon>Mortierellomycotina</taxon>
        <taxon>Mortierellomycetes</taxon>
        <taxon>Mortierellales</taxon>
        <taxon>Mortierellaceae</taxon>
        <taxon>Entomortierella</taxon>
    </lineage>
</organism>
<dbReference type="AlphaFoldDB" id="A0A9P3H654"/>
<reference evidence="1" key="2">
    <citation type="journal article" date="2022" name="Microbiol. Resour. Announc.">
        <title>Whole-Genome Sequence of Entomortierella parvispora E1425, a Mucoromycotan Fungus Associated with Burkholderiaceae-Related Endosymbiotic Bacteria.</title>
        <authorList>
            <person name="Herlambang A."/>
            <person name="Guo Y."/>
            <person name="Takashima Y."/>
            <person name="Narisawa K."/>
            <person name="Ohta H."/>
            <person name="Nishizawa T."/>
        </authorList>
    </citation>
    <scope>NUCLEOTIDE SEQUENCE</scope>
    <source>
        <strain evidence="1">E1425</strain>
    </source>
</reference>
<protein>
    <submittedName>
        <fullName evidence="1">Uncharacterized protein</fullName>
    </submittedName>
</protein>
<evidence type="ECO:0000313" key="2">
    <source>
        <dbReference type="Proteomes" id="UP000827284"/>
    </source>
</evidence>
<dbReference type="OrthoDB" id="2436349at2759"/>
<accession>A0A9P3H654</accession>
<name>A0A9P3H654_9FUNG</name>
<proteinExistence type="predicted"/>
<keyword evidence="2" id="KW-1185">Reference proteome</keyword>
<sequence>MMKETGTVGKNHFLSYWDIFPLEGPLLSKLQTLRVVSGVQTSLELDRFLTRLGGSCAAKTLQSLTILCSANMPWTVNWTVLRDCVCNLEALEVLKLKYFTIFFDCTDDDNHDENKEKRPVRIAPRVRSLDISCGLDLETKLVVMALFPNIKSLTLAELEDFCEPALDGRLFPNTGSSIDWSGSKAGVDLTLFDPFPRLEFLNIFFSTISGLQDSRLMQYWLQRPTRLRVFGLALFDPSMNSNDGLLSFLCQHAVLTQSLYLKGDGLPWVRTVLTSSVVAEMENLQLTDTRQDLVKLVQSILKPEIPCSEWTLTLEPHIQRQVAAMLPWSRTLKRLSMRIVLDSTQTKGQGTSSLDSMRALLLMLPRLEDLELREAFMDLALFNGLGRQDAAAWKDDSNYDDVDNHRQGCSTSLVGSLEVRRQPMENYCITERPLF</sequence>
<comment type="caution">
    <text evidence="1">The sequence shown here is derived from an EMBL/GenBank/DDBJ whole genome shotgun (WGS) entry which is preliminary data.</text>
</comment>
<reference evidence="1" key="1">
    <citation type="submission" date="2021-11" db="EMBL/GenBank/DDBJ databases">
        <authorList>
            <person name="Herlambang A."/>
            <person name="Guo Y."/>
            <person name="Takashima Y."/>
            <person name="Nishizawa T."/>
        </authorList>
    </citation>
    <scope>NUCLEOTIDE SEQUENCE</scope>
    <source>
        <strain evidence="1">E1425</strain>
    </source>
</reference>
<gene>
    <name evidence="1" type="ORF">EMPS_03195</name>
</gene>
<evidence type="ECO:0000313" key="1">
    <source>
        <dbReference type="EMBL" id="GJJ70845.1"/>
    </source>
</evidence>
<dbReference type="EMBL" id="BQFW01000004">
    <property type="protein sequence ID" value="GJJ70845.1"/>
    <property type="molecule type" value="Genomic_DNA"/>
</dbReference>